<evidence type="ECO:0000313" key="2">
    <source>
        <dbReference type="EMBL" id="KAL1628015.1"/>
    </source>
</evidence>
<gene>
    <name evidence="2" type="ORF">SLS56_006056</name>
</gene>
<feature type="compositionally biased region" description="Pro residues" evidence="1">
    <location>
        <begin position="47"/>
        <end position="60"/>
    </location>
</feature>
<feature type="region of interest" description="Disordered" evidence="1">
    <location>
        <begin position="17"/>
        <end position="67"/>
    </location>
</feature>
<sequence>MEDLSNRFSVLAGLENWRPSAGPAAQSPAVSASRPAAPTSRPTMLASPPPSGPAQPPPSSGPARTQISSKKLRLDELVPCRIVYVLNPTGEKSWRGHPGLVMAVAGRKAHVITLTTWKGKTCVQKWAGAEEPAKYRSWFVLVDNGMTENHDGLPVMMLQGDKKMPKLCYVDCKRTHWLDLSELEKFRSPGGDTEFFITPESNRALESHLAYLGTVETPWIDEVVVEEQWE</sequence>
<evidence type="ECO:0000313" key="3">
    <source>
        <dbReference type="Proteomes" id="UP001521116"/>
    </source>
</evidence>
<reference evidence="2 3" key="1">
    <citation type="submission" date="2024-02" db="EMBL/GenBank/DDBJ databases">
        <title>De novo assembly and annotation of 12 fungi associated with fruit tree decline syndrome in Ontario, Canada.</title>
        <authorList>
            <person name="Sulman M."/>
            <person name="Ellouze W."/>
            <person name="Ilyukhin E."/>
        </authorList>
    </citation>
    <scope>NUCLEOTIDE SEQUENCE [LARGE SCALE GENOMIC DNA]</scope>
    <source>
        <strain evidence="2 3">M1-105</strain>
    </source>
</reference>
<evidence type="ECO:0000256" key="1">
    <source>
        <dbReference type="SAM" id="MobiDB-lite"/>
    </source>
</evidence>
<keyword evidence="3" id="KW-1185">Reference proteome</keyword>
<comment type="caution">
    <text evidence="2">The sequence shown here is derived from an EMBL/GenBank/DDBJ whole genome shotgun (WGS) entry which is preliminary data.</text>
</comment>
<dbReference type="Proteomes" id="UP001521116">
    <property type="component" value="Unassembled WGS sequence"/>
</dbReference>
<proteinExistence type="predicted"/>
<protein>
    <submittedName>
        <fullName evidence="2">Uncharacterized protein</fullName>
    </submittedName>
</protein>
<organism evidence="2 3">
    <name type="scientific">Neofusicoccum ribis</name>
    <dbReference type="NCBI Taxonomy" id="45134"/>
    <lineage>
        <taxon>Eukaryota</taxon>
        <taxon>Fungi</taxon>
        <taxon>Dikarya</taxon>
        <taxon>Ascomycota</taxon>
        <taxon>Pezizomycotina</taxon>
        <taxon>Dothideomycetes</taxon>
        <taxon>Dothideomycetes incertae sedis</taxon>
        <taxon>Botryosphaeriales</taxon>
        <taxon>Botryosphaeriaceae</taxon>
        <taxon>Neofusicoccum</taxon>
    </lineage>
</organism>
<feature type="compositionally biased region" description="Low complexity" evidence="1">
    <location>
        <begin position="18"/>
        <end position="42"/>
    </location>
</feature>
<dbReference type="EMBL" id="JAJVDC020000066">
    <property type="protein sequence ID" value="KAL1628015.1"/>
    <property type="molecule type" value="Genomic_DNA"/>
</dbReference>
<name>A0ABR3SRT6_9PEZI</name>
<accession>A0ABR3SRT6</accession>